<feature type="transmembrane region" description="Helical" evidence="2">
    <location>
        <begin position="170"/>
        <end position="192"/>
    </location>
</feature>
<protein>
    <submittedName>
        <fullName evidence="4">Drug/metabolite transporter (DMT)-like permease</fullName>
    </submittedName>
</protein>
<dbReference type="InterPro" id="IPR000620">
    <property type="entry name" value="EamA_dom"/>
</dbReference>
<dbReference type="RefSeq" id="WP_183338394.1">
    <property type="nucleotide sequence ID" value="NZ_JACHNU010000001.1"/>
</dbReference>
<keyword evidence="2" id="KW-0472">Membrane</keyword>
<feature type="transmembrane region" description="Helical" evidence="2">
    <location>
        <begin position="204"/>
        <end position="225"/>
    </location>
</feature>
<dbReference type="SUPFAM" id="SSF103481">
    <property type="entry name" value="Multidrug resistance efflux transporter EmrE"/>
    <property type="match status" value="1"/>
</dbReference>
<comment type="caution">
    <text evidence="4">The sequence shown here is derived from an EMBL/GenBank/DDBJ whole genome shotgun (WGS) entry which is preliminary data.</text>
</comment>
<feature type="transmembrane region" description="Helical" evidence="2">
    <location>
        <begin position="103"/>
        <end position="129"/>
    </location>
</feature>
<reference evidence="4 5" key="1">
    <citation type="submission" date="2020-08" db="EMBL/GenBank/DDBJ databases">
        <title>Genomic Encyclopedia of Archaeal and Bacterial Type Strains, Phase II (KMG-II): from individual species to whole genera.</title>
        <authorList>
            <person name="Goeker M."/>
        </authorList>
    </citation>
    <scope>NUCLEOTIDE SEQUENCE [LARGE SCALE GENOMIC DNA]</scope>
    <source>
        <strain evidence="4 5">DSM 23288</strain>
    </source>
</reference>
<evidence type="ECO:0000256" key="2">
    <source>
        <dbReference type="SAM" id="Phobius"/>
    </source>
</evidence>
<feature type="transmembrane region" description="Helical" evidence="2">
    <location>
        <begin position="231"/>
        <end position="252"/>
    </location>
</feature>
<dbReference type="AlphaFoldDB" id="A0A840I7B4"/>
<accession>A0A840I7B4</accession>
<proteinExistence type="inferred from homology"/>
<name>A0A840I7B4_9ACTN</name>
<dbReference type="Pfam" id="PF00892">
    <property type="entry name" value="EamA"/>
    <property type="match status" value="1"/>
</dbReference>
<feature type="transmembrane region" description="Helical" evidence="2">
    <location>
        <begin position="141"/>
        <end position="164"/>
    </location>
</feature>
<feature type="transmembrane region" description="Helical" evidence="2">
    <location>
        <begin position="63"/>
        <end position="83"/>
    </location>
</feature>
<sequence>MTALLLSLGASLTWGVADFGAGTAGRSRSPVAVALMLRFGGLVSIGLVALALAAPWDPPRMPLAVGAGVATALGGIALVRALAIGPMGITAPIIATSGIVPAVVGLFGGAGLGAVTLVGLAVACAGAVLASRARGHGGERANRAGIAAAVVTAVLIGSALLLIHEASKEVVVTAVLTQRLTEVTLLAALFATRRALRREAPLRPSAAILGLGVVESCAITLYATAAALGPLTLAAILSSLYPVVTVVLARTIHHERLTRLQRTGAALTLAGVALVVAGTA</sequence>
<feature type="domain" description="EamA" evidence="3">
    <location>
        <begin position="144"/>
        <end position="276"/>
    </location>
</feature>
<keyword evidence="2" id="KW-0812">Transmembrane</keyword>
<organism evidence="4 5">
    <name type="scientific">Conexibacter arvalis</name>
    <dbReference type="NCBI Taxonomy" id="912552"/>
    <lineage>
        <taxon>Bacteria</taxon>
        <taxon>Bacillati</taxon>
        <taxon>Actinomycetota</taxon>
        <taxon>Thermoleophilia</taxon>
        <taxon>Solirubrobacterales</taxon>
        <taxon>Conexibacteraceae</taxon>
        <taxon>Conexibacter</taxon>
    </lineage>
</organism>
<keyword evidence="5" id="KW-1185">Reference proteome</keyword>
<feature type="transmembrane region" description="Helical" evidence="2">
    <location>
        <begin position="35"/>
        <end position="56"/>
    </location>
</feature>
<keyword evidence="2" id="KW-1133">Transmembrane helix</keyword>
<dbReference type="Proteomes" id="UP000585272">
    <property type="component" value="Unassembled WGS sequence"/>
</dbReference>
<dbReference type="EMBL" id="JACHNU010000001">
    <property type="protein sequence ID" value="MBB4660786.1"/>
    <property type="molecule type" value="Genomic_DNA"/>
</dbReference>
<comment type="similarity">
    <text evidence="1">Belongs to the EamA transporter family.</text>
</comment>
<dbReference type="InterPro" id="IPR037185">
    <property type="entry name" value="EmrE-like"/>
</dbReference>
<evidence type="ECO:0000256" key="1">
    <source>
        <dbReference type="ARBA" id="ARBA00007362"/>
    </source>
</evidence>
<dbReference type="GO" id="GO:0016020">
    <property type="term" value="C:membrane"/>
    <property type="evidence" value="ECO:0007669"/>
    <property type="project" value="InterPro"/>
</dbReference>
<evidence type="ECO:0000259" key="3">
    <source>
        <dbReference type="Pfam" id="PF00892"/>
    </source>
</evidence>
<evidence type="ECO:0000313" key="5">
    <source>
        <dbReference type="Proteomes" id="UP000585272"/>
    </source>
</evidence>
<gene>
    <name evidence="4" type="ORF">BDZ31_000359</name>
</gene>
<evidence type="ECO:0000313" key="4">
    <source>
        <dbReference type="EMBL" id="MBB4660786.1"/>
    </source>
</evidence>